<evidence type="ECO:0008006" key="3">
    <source>
        <dbReference type="Google" id="ProtNLM"/>
    </source>
</evidence>
<reference evidence="1" key="1">
    <citation type="submission" date="2021-02" db="EMBL/GenBank/DDBJ databases">
        <authorList>
            <person name="Nowell W R."/>
        </authorList>
    </citation>
    <scope>NUCLEOTIDE SEQUENCE</scope>
</reference>
<comment type="caution">
    <text evidence="1">The sequence shown here is derived from an EMBL/GenBank/DDBJ whole genome shotgun (WGS) entry which is preliminary data.</text>
</comment>
<name>A0A8S3I5G1_9BILA</name>
<protein>
    <recommendedName>
        <fullName evidence="3">NHL repeat containing protein</fullName>
    </recommendedName>
</protein>
<evidence type="ECO:0000313" key="2">
    <source>
        <dbReference type="Proteomes" id="UP000676336"/>
    </source>
</evidence>
<dbReference type="Gene3D" id="2.120.10.30">
    <property type="entry name" value="TolB, C-terminal domain"/>
    <property type="match status" value="1"/>
</dbReference>
<dbReference type="SUPFAM" id="SSF101898">
    <property type="entry name" value="NHL repeat"/>
    <property type="match status" value="1"/>
</dbReference>
<organism evidence="1 2">
    <name type="scientific">Rotaria magnacalcarata</name>
    <dbReference type="NCBI Taxonomy" id="392030"/>
    <lineage>
        <taxon>Eukaryota</taxon>
        <taxon>Metazoa</taxon>
        <taxon>Spiralia</taxon>
        <taxon>Gnathifera</taxon>
        <taxon>Rotifera</taxon>
        <taxon>Eurotatoria</taxon>
        <taxon>Bdelloidea</taxon>
        <taxon>Philodinida</taxon>
        <taxon>Philodinidae</taxon>
        <taxon>Rotaria</taxon>
    </lineage>
</organism>
<dbReference type="AlphaFoldDB" id="A0A8S3I5G1"/>
<accession>A0A8S3I5G1</accession>
<dbReference type="Proteomes" id="UP000676336">
    <property type="component" value="Unassembled WGS sequence"/>
</dbReference>
<feature type="non-terminal residue" evidence="1">
    <location>
        <position position="1"/>
    </location>
</feature>
<gene>
    <name evidence="1" type="ORF">SMN809_LOCUS73547</name>
</gene>
<sequence length="147" mass="15604">ASTTTTTAPPTTPITQLCSTATWNTTLTLLAGLSGTGGTSTILLNYPANIYFDGYRNLYVVDTANHRIQFFTPGSFIGSTVAGNSGAAGSGYSELNRPHAIYVDANRTMYILDTSNYRILKWRLGEPLGYVIVGNQAAGSGLNQIST</sequence>
<dbReference type="InterPro" id="IPR011042">
    <property type="entry name" value="6-blade_b-propeller_TolB-like"/>
</dbReference>
<evidence type="ECO:0000313" key="1">
    <source>
        <dbReference type="EMBL" id="CAF5194706.1"/>
    </source>
</evidence>
<proteinExistence type="predicted"/>
<dbReference type="EMBL" id="CAJOBI010328116">
    <property type="protein sequence ID" value="CAF5194706.1"/>
    <property type="molecule type" value="Genomic_DNA"/>
</dbReference>
<feature type="non-terminal residue" evidence="1">
    <location>
        <position position="147"/>
    </location>
</feature>